<evidence type="ECO:0000256" key="1">
    <source>
        <dbReference type="SAM" id="MobiDB-lite"/>
    </source>
</evidence>
<evidence type="ECO:0000313" key="2">
    <source>
        <dbReference type="EMBL" id="CAB4690842.1"/>
    </source>
</evidence>
<evidence type="ECO:0000313" key="3">
    <source>
        <dbReference type="EMBL" id="CAB4767296.1"/>
    </source>
</evidence>
<evidence type="ECO:0000313" key="4">
    <source>
        <dbReference type="EMBL" id="CAB4891775.1"/>
    </source>
</evidence>
<protein>
    <submittedName>
        <fullName evidence="2">Unannotated protein</fullName>
    </submittedName>
</protein>
<proteinExistence type="predicted"/>
<organism evidence="2">
    <name type="scientific">freshwater metagenome</name>
    <dbReference type="NCBI Taxonomy" id="449393"/>
    <lineage>
        <taxon>unclassified sequences</taxon>
        <taxon>metagenomes</taxon>
        <taxon>ecological metagenomes</taxon>
    </lineage>
</organism>
<gene>
    <name evidence="2" type="ORF">UFOPK2593_00038</name>
    <name evidence="3" type="ORF">UFOPK2894_00360</name>
    <name evidence="4" type="ORF">UFOPK3492_00411</name>
    <name evidence="5" type="ORF">UFOPK4234_00268</name>
</gene>
<feature type="region of interest" description="Disordered" evidence="1">
    <location>
        <begin position="528"/>
        <end position="547"/>
    </location>
</feature>
<dbReference type="EMBL" id="CAFBMD010000019">
    <property type="protein sequence ID" value="CAB4891775.1"/>
    <property type="molecule type" value="Genomic_DNA"/>
</dbReference>
<sequence>MTKQRSRGALSALIALLMVFLLPSVASSNVVTPKDLINQQIYGAIIQESQAFQTISSVSAMYNAKNGGQFSQRSCTTFSATDAHCLDADTLIANLVIPVCRTATDTFCIQSLDFLKSDGTKETASLVMEATTQQIPANPTLKTGAGGGVSVWNAPKSPHTGGNGTYMVTAAVAYSLNKATSFFSRNSFNVVVSPMDMSQDAGARQARPCEKAEPSLGGNTNVSFGWACADNQPNSVTYAKCSQMLDGLCFMHQDFLAGTKVSLTLRVDNQLTGWLFGRMSETQVSVVPIDAENNLLTVAGTAQSVPTLVGYVKKNELDKYPDINAKFQAQCTMPGFYTTCAKMLESNFFDGSLGSGRDRFEDFKLFESQMQAYSGNDPDFRQDTNWSFGSTNYNGITSGSGSCFADKTKLLGLVTTNAPVYDSGPPKITDGTLTYKVAGAHLKADGKLFKGTYDLAIRSEVARCIYGFSTAPIQATISVTSTDGSTSEVATETVSERDGWMRLSAANFTFSSPTIRIKLSQSAPIPVATPSKASSAPTPAASVPAAATPTAVKVAPAKATASTITCVKGKSTKKVTSINPKCPVGFKKK</sequence>
<dbReference type="EMBL" id="CAEZXW010000001">
    <property type="protein sequence ID" value="CAB4690842.1"/>
    <property type="molecule type" value="Genomic_DNA"/>
</dbReference>
<accession>A0A6J6NY16</accession>
<name>A0A6J6NY16_9ZZZZ</name>
<dbReference type="AlphaFoldDB" id="A0A6J6NY16"/>
<evidence type="ECO:0000313" key="5">
    <source>
        <dbReference type="EMBL" id="CAB5035249.1"/>
    </source>
</evidence>
<dbReference type="EMBL" id="CAEZZQ010000014">
    <property type="protein sequence ID" value="CAB4767296.1"/>
    <property type="molecule type" value="Genomic_DNA"/>
</dbReference>
<dbReference type="EMBL" id="CAFBQA010000007">
    <property type="protein sequence ID" value="CAB5035249.1"/>
    <property type="molecule type" value="Genomic_DNA"/>
</dbReference>
<reference evidence="2" key="1">
    <citation type="submission" date="2020-05" db="EMBL/GenBank/DDBJ databases">
        <authorList>
            <person name="Chiriac C."/>
            <person name="Salcher M."/>
            <person name="Ghai R."/>
            <person name="Kavagutti S V."/>
        </authorList>
    </citation>
    <scope>NUCLEOTIDE SEQUENCE</scope>
</reference>